<evidence type="ECO:0000313" key="2">
    <source>
        <dbReference type="EMBL" id="KAK4501601.1"/>
    </source>
</evidence>
<evidence type="ECO:0000313" key="3">
    <source>
        <dbReference type="Proteomes" id="UP001305779"/>
    </source>
</evidence>
<evidence type="ECO:0000256" key="1">
    <source>
        <dbReference type="SAM" id="MobiDB-lite"/>
    </source>
</evidence>
<keyword evidence="3" id="KW-1185">Reference proteome</keyword>
<proteinExistence type="predicted"/>
<dbReference type="Proteomes" id="UP001305779">
    <property type="component" value="Unassembled WGS sequence"/>
</dbReference>
<evidence type="ECO:0008006" key="4">
    <source>
        <dbReference type="Google" id="ProtNLM"/>
    </source>
</evidence>
<reference evidence="2 3" key="1">
    <citation type="journal article" date="2023" name="G3 (Bethesda)">
        <title>A chromosome-level genome assembly of Zasmidium syzygii isolated from banana leaves.</title>
        <authorList>
            <person name="van Westerhoven A.C."/>
            <person name="Mehrabi R."/>
            <person name="Talebi R."/>
            <person name="Steentjes M.B.F."/>
            <person name="Corcolon B."/>
            <person name="Chong P.A."/>
            <person name="Kema G.H.J."/>
            <person name="Seidl M.F."/>
        </authorList>
    </citation>
    <scope>NUCLEOTIDE SEQUENCE [LARGE SCALE GENOMIC DNA]</scope>
    <source>
        <strain evidence="2 3">P124</strain>
    </source>
</reference>
<sequence length="161" mass="17860">MITDMGDIFDTASGSPSLSDSSNEKQQSPTATFSDDNKSAQENKPDQQKKPDTERLKQLQAKLVQKEAELVEARKRAADAKKVQEKAARDRAAMSAIVKFKRDIEESEEWKKVVKPLTEEDKKMIQGALAIVAKFEGFEFGKLKAEQASGTQEGSEKETGH</sequence>
<feature type="compositionally biased region" description="Basic and acidic residues" evidence="1">
    <location>
        <begin position="35"/>
        <end position="57"/>
    </location>
</feature>
<feature type="region of interest" description="Disordered" evidence="1">
    <location>
        <begin position="1"/>
        <end position="61"/>
    </location>
</feature>
<feature type="compositionally biased region" description="Polar residues" evidence="1">
    <location>
        <begin position="12"/>
        <end position="34"/>
    </location>
</feature>
<organism evidence="2 3">
    <name type="scientific">Zasmidium cellare</name>
    <name type="common">Wine cellar mold</name>
    <name type="synonym">Racodium cellare</name>
    <dbReference type="NCBI Taxonomy" id="395010"/>
    <lineage>
        <taxon>Eukaryota</taxon>
        <taxon>Fungi</taxon>
        <taxon>Dikarya</taxon>
        <taxon>Ascomycota</taxon>
        <taxon>Pezizomycotina</taxon>
        <taxon>Dothideomycetes</taxon>
        <taxon>Dothideomycetidae</taxon>
        <taxon>Mycosphaerellales</taxon>
        <taxon>Mycosphaerellaceae</taxon>
        <taxon>Zasmidium</taxon>
    </lineage>
</organism>
<comment type="caution">
    <text evidence="2">The sequence shown here is derived from an EMBL/GenBank/DDBJ whole genome shotgun (WGS) entry which is preliminary data.</text>
</comment>
<protein>
    <recommendedName>
        <fullName evidence="4">Clathrin light chain</fullName>
    </recommendedName>
</protein>
<gene>
    <name evidence="2" type="ORF">PRZ48_007410</name>
</gene>
<name>A0ABR0EJ99_ZASCE</name>
<accession>A0ABR0EJ99</accession>
<dbReference type="EMBL" id="JAXOVC010000005">
    <property type="protein sequence ID" value="KAK4501601.1"/>
    <property type="molecule type" value="Genomic_DNA"/>
</dbReference>